<dbReference type="EMBL" id="LNYX01000027">
    <property type="protein sequence ID" value="KTD62695.1"/>
    <property type="molecule type" value="Genomic_DNA"/>
</dbReference>
<dbReference type="InterPro" id="IPR051468">
    <property type="entry name" value="Fungal_SecMetab_SDRs"/>
</dbReference>
<dbReference type="CDD" id="cd05325">
    <property type="entry name" value="carb_red_sniffer_like_SDR_c"/>
    <property type="match status" value="1"/>
</dbReference>
<dbReference type="STRING" id="452.Lspi_1716"/>
<dbReference type="PRINTS" id="PR00081">
    <property type="entry name" value="GDHRDH"/>
</dbReference>
<evidence type="ECO:0000313" key="1">
    <source>
        <dbReference type="EMBL" id="KTD62695.1"/>
    </source>
</evidence>
<dbReference type="Proteomes" id="UP000054877">
    <property type="component" value="Unassembled WGS sequence"/>
</dbReference>
<dbReference type="RefSeq" id="WP_058483642.1">
    <property type="nucleotide sequence ID" value="NZ_CAAAII010000016.1"/>
</dbReference>
<keyword evidence="2" id="KW-1185">Reference proteome</keyword>
<dbReference type="GO" id="GO:0016491">
    <property type="term" value="F:oxidoreductase activity"/>
    <property type="evidence" value="ECO:0007669"/>
    <property type="project" value="TreeGrafter"/>
</dbReference>
<dbReference type="PATRIC" id="fig|452.5.peg.1890"/>
<proteinExistence type="predicted"/>
<gene>
    <name evidence="1" type="primary">csgA</name>
    <name evidence="1" type="ORF">Lspi_1716</name>
</gene>
<dbReference type="InterPro" id="IPR036291">
    <property type="entry name" value="NAD(P)-bd_dom_sf"/>
</dbReference>
<comment type="caution">
    <text evidence="1">The sequence shown here is derived from an EMBL/GenBank/DDBJ whole genome shotgun (WGS) entry which is preliminary data.</text>
</comment>
<name>A0A0W0Z0Q6_LEGSP</name>
<dbReference type="Gene3D" id="3.40.50.720">
    <property type="entry name" value="NAD(P)-binding Rossmann-like Domain"/>
    <property type="match status" value="1"/>
</dbReference>
<sequence length="239" mass="26240">MPNNIAIIGGSGAIGLAFTKRLAALHQNAMIHVFSRSVPETPMNHTHYHVIDYSNEVSIAEAALLSSKEAPIDIVIVATGLLHDDTIKPEKNLRELSAEKFQRLFAVNTILPALIAKHFLPKLSYDNRSIFAALSARVGSISDNRLGGWYAYRASKAALNMIIRNAALEIGRRNKQAIVVGLHPGTVDSNLSQPFQGNIADEKLFTPDFSVARMLEVLDRLTPKDSGRCFAWDGQEIEP</sequence>
<dbReference type="PANTHER" id="PTHR43544:SF12">
    <property type="entry name" value="NAD(P)-BINDING ROSSMANN-FOLD SUPERFAMILY PROTEIN"/>
    <property type="match status" value="1"/>
</dbReference>
<dbReference type="Pfam" id="PF00106">
    <property type="entry name" value="adh_short"/>
    <property type="match status" value="1"/>
</dbReference>
<reference evidence="1 2" key="1">
    <citation type="submission" date="2015-11" db="EMBL/GenBank/DDBJ databases">
        <title>Genomic analysis of 38 Legionella species identifies large and diverse effector repertoires.</title>
        <authorList>
            <person name="Burstein D."/>
            <person name="Amaro F."/>
            <person name="Zusman T."/>
            <person name="Lifshitz Z."/>
            <person name="Cohen O."/>
            <person name="Gilbert J.A."/>
            <person name="Pupko T."/>
            <person name="Shuman H.A."/>
            <person name="Segal G."/>
        </authorList>
    </citation>
    <scope>NUCLEOTIDE SEQUENCE [LARGE SCALE GENOMIC DNA]</scope>
    <source>
        <strain evidence="1 2">Mt.St.Helens-9</strain>
    </source>
</reference>
<dbReference type="PANTHER" id="PTHR43544">
    <property type="entry name" value="SHORT-CHAIN DEHYDROGENASE/REDUCTASE"/>
    <property type="match status" value="1"/>
</dbReference>
<dbReference type="AlphaFoldDB" id="A0A0W0Z0Q6"/>
<dbReference type="GO" id="GO:0005737">
    <property type="term" value="C:cytoplasm"/>
    <property type="evidence" value="ECO:0007669"/>
    <property type="project" value="TreeGrafter"/>
</dbReference>
<dbReference type="SUPFAM" id="SSF51735">
    <property type="entry name" value="NAD(P)-binding Rossmann-fold domains"/>
    <property type="match status" value="1"/>
</dbReference>
<protein>
    <submittedName>
        <fullName evidence="1">C-factor</fullName>
    </submittedName>
</protein>
<accession>A0A0W0Z0Q6</accession>
<dbReference type="InterPro" id="IPR002347">
    <property type="entry name" value="SDR_fam"/>
</dbReference>
<dbReference type="OrthoDB" id="9810734at2"/>
<organism evidence="1 2">
    <name type="scientific">Legionella spiritensis</name>
    <dbReference type="NCBI Taxonomy" id="452"/>
    <lineage>
        <taxon>Bacteria</taxon>
        <taxon>Pseudomonadati</taxon>
        <taxon>Pseudomonadota</taxon>
        <taxon>Gammaproteobacteria</taxon>
        <taxon>Legionellales</taxon>
        <taxon>Legionellaceae</taxon>
        <taxon>Legionella</taxon>
    </lineage>
</organism>
<evidence type="ECO:0000313" key="2">
    <source>
        <dbReference type="Proteomes" id="UP000054877"/>
    </source>
</evidence>